<gene>
    <name evidence="1" type="ORF">JK359_36580</name>
</gene>
<dbReference type="EMBL" id="JAERRK010000032">
    <property type="protein sequence ID" value="MBL1087407.1"/>
    <property type="molecule type" value="Genomic_DNA"/>
</dbReference>
<organism evidence="1 2">
    <name type="scientific">Streptomyces actinomycinicus</name>
    <dbReference type="NCBI Taxonomy" id="1695166"/>
    <lineage>
        <taxon>Bacteria</taxon>
        <taxon>Bacillati</taxon>
        <taxon>Actinomycetota</taxon>
        <taxon>Actinomycetes</taxon>
        <taxon>Kitasatosporales</taxon>
        <taxon>Streptomycetaceae</taxon>
        <taxon>Streptomyces</taxon>
    </lineage>
</organism>
<dbReference type="RefSeq" id="WP_201843948.1">
    <property type="nucleotide sequence ID" value="NZ_JAERRK010000032.1"/>
</dbReference>
<evidence type="ECO:0000313" key="2">
    <source>
        <dbReference type="Proteomes" id="UP000661858"/>
    </source>
</evidence>
<protein>
    <submittedName>
        <fullName evidence="1">Uncharacterized protein</fullName>
    </submittedName>
</protein>
<name>A0A937ERV3_9ACTN</name>
<accession>A0A937ERV3</accession>
<keyword evidence="2" id="KW-1185">Reference proteome</keyword>
<reference evidence="1" key="1">
    <citation type="submission" date="2021-01" db="EMBL/GenBank/DDBJ databases">
        <title>WGS of actinomycetes isolated from Thailand.</title>
        <authorList>
            <person name="Thawai C."/>
        </authorList>
    </citation>
    <scope>NUCLEOTIDE SEQUENCE</scope>
    <source>
        <strain evidence="1">RCU-197</strain>
    </source>
</reference>
<evidence type="ECO:0000313" key="1">
    <source>
        <dbReference type="EMBL" id="MBL1087407.1"/>
    </source>
</evidence>
<dbReference type="Proteomes" id="UP000661858">
    <property type="component" value="Unassembled WGS sequence"/>
</dbReference>
<dbReference type="AlphaFoldDB" id="A0A937ERV3"/>
<comment type="caution">
    <text evidence="1">The sequence shown here is derived from an EMBL/GenBank/DDBJ whole genome shotgun (WGS) entry which is preliminary data.</text>
</comment>
<sequence>MSAAPPPPEPHARRAEIASRAWTEALSMTGAGPARRPRGEITAAALRAHSALSAGLGQHIPLTVLGPDAGARQLALFLTVYAGRDEQREARDLGAAA</sequence>
<proteinExistence type="predicted"/>